<evidence type="ECO:0000313" key="3">
    <source>
        <dbReference type="Proteomes" id="UP000662466"/>
    </source>
</evidence>
<dbReference type="EMBL" id="JACBAF010001636">
    <property type="protein sequence ID" value="KAF7174214.1"/>
    <property type="molecule type" value="Genomic_DNA"/>
</dbReference>
<dbReference type="InterPro" id="IPR029058">
    <property type="entry name" value="AB_hydrolase_fold"/>
</dbReference>
<gene>
    <name evidence="2" type="ORF">CNMCM6106_008331</name>
</gene>
<organism evidence="2 3">
    <name type="scientific">Aspergillus hiratsukae</name>
    <dbReference type="NCBI Taxonomy" id="1194566"/>
    <lineage>
        <taxon>Eukaryota</taxon>
        <taxon>Fungi</taxon>
        <taxon>Dikarya</taxon>
        <taxon>Ascomycota</taxon>
        <taxon>Pezizomycotina</taxon>
        <taxon>Eurotiomycetes</taxon>
        <taxon>Eurotiomycetidae</taxon>
        <taxon>Eurotiales</taxon>
        <taxon>Aspergillaceae</taxon>
        <taxon>Aspergillus</taxon>
        <taxon>Aspergillus subgen. Fumigati</taxon>
    </lineage>
</organism>
<evidence type="ECO:0000259" key="1">
    <source>
        <dbReference type="Pfam" id="PF12697"/>
    </source>
</evidence>
<protein>
    <recommendedName>
        <fullName evidence="1">AB hydrolase-1 domain-containing protein</fullName>
    </recommendedName>
</protein>
<dbReference type="InterPro" id="IPR052897">
    <property type="entry name" value="Sec-Metab_Biosynth_Hydrolase"/>
</dbReference>
<dbReference type="Pfam" id="PF12697">
    <property type="entry name" value="Abhydrolase_6"/>
    <property type="match status" value="1"/>
</dbReference>
<evidence type="ECO:0000313" key="2">
    <source>
        <dbReference type="EMBL" id="KAF7174214.1"/>
    </source>
</evidence>
<sequence>MGTTNPAVVIVPGGYSLPLLFTDVAAELSKKGYPTTVIKLPSVGTPESLTPQPPPSMEDDAVHTQGVVAELADEGFDVMVLSHSYGGMCATEGVKGLAKPIREAQGKKGGVVRLVYLSSLAPVLGMSAMDTLSKYEPDPEKIKDGYSIFDIAYGDWMFTGLPESERGYWAQKFTSHSVNCWFGKLTYAGYKDIPVSYLICEEDAILPVDIQQRYVDTLKEQTGKEVDVHRLKADHFPSISQPKLLVDIIQKLWETAE</sequence>
<dbReference type="PANTHER" id="PTHR37017">
    <property type="entry name" value="AB HYDROLASE-1 DOMAIN-CONTAINING PROTEIN-RELATED"/>
    <property type="match status" value="1"/>
</dbReference>
<dbReference type="SUPFAM" id="SSF53474">
    <property type="entry name" value="alpha/beta-Hydrolases"/>
    <property type="match status" value="1"/>
</dbReference>
<dbReference type="Gene3D" id="3.40.50.1820">
    <property type="entry name" value="alpha/beta hydrolase"/>
    <property type="match status" value="1"/>
</dbReference>
<dbReference type="AlphaFoldDB" id="A0A8H6QKJ9"/>
<dbReference type="InterPro" id="IPR000073">
    <property type="entry name" value="AB_hydrolase_1"/>
</dbReference>
<proteinExistence type="predicted"/>
<accession>A0A8H6QKJ9</accession>
<comment type="caution">
    <text evidence="2">The sequence shown here is derived from an EMBL/GenBank/DDBJ whole genome shotgun (WGS) entry which is preliminary data.</text>
</comment>
<name>A0A8H6QKJ9_9EURO</name>
<dbReference type="PANTHER" id="PTHR37017:SF13">
    <property type="entry name" value="AB HYDROLASE-1 DOMAIN-CONTAINING PROTEIN"/>
    <property type="match status" value="1"/>
</dbReference>
<dbReference type="Proteomes" id="UP000662466">
    <property type="component" value="Unassembled WGS sequence"/>
</dbReference>
<reference evidence="2" key="1">
    <citation type="submission" date="2020-06" db="EMBL/GenBank/DDBJ databases">
        <title>Draft genome sequences of strains closely related to Aspergillus parafelis and Aspergillus hiratsukae.</title>
        <authorList>
            <person name="Dos Santos R.A.C."/>
            <person name="Rivero-Menendez O."/>
            <person name="Steenwyk J.L."/>
            <person name="Mead M.E."/>
            <person name="Goldman G.H."/>
            <person name="Alastruey-Izquierdo A."/>
            <person name="Rokas A."/>
        </authorList>
    </citation>
    <scope>NUCLEOTIDE SEQUENCE</scope>
    <source>
        <strain evidence="2">CNM-CM6106</strain>
    </source>
</reference>
<feature type="domain" description="AB hydrolase-1" evidence="1">
    <location>
        <begin position="8"/>
        <end position="247"/>
    </location>
</feature>